<dbReference type="Proteomes" id="UP000198822">
    <property type="component" value="Chromosome I"/>
</dbReference>
<evidence type="ECO:0000256" key="1">
    <source>
        <dbReference type="SAM" id="MobiDB-lite"/>
    </source>
</evidence>
<dbReference type="RefSeq" id="WP_092505556.1">
    <property type="nucleotide sequence ID" value="NZ_LT629695.1"/>
</dbReference>
<feature type="transmembrane region" description="Helical" evidence="2">
    <location>
        <begin position="6"/>
        <end position="22"/>
    </location>
</feature>
<dbReference type="EMBL" id="LT629695">
    <property type="protein sequence ID" value="SDH83817.1"/>
    <property type="molecule type" value="Genomic_DNA"/>
</dbReference>
<evidence type="ECO:0000313" key="4">
    <source>
        <dbReference type="Proteomes" id="UP000198822"/>
    </source>
</evidence>
<keyword evidence="2" id="KW-1133">Transmembrane helix</keyword>
<keyword evidence="4" id="KW-1185">Reference proteome</keyword>
<name>A0A1G8FP25_9MICO</name>
<dbReference type="AlphaFoldDB" id="A0A1G8FP25"/>
<proteinExistence type="predicted"/>
<evidence type="ECO:0000256" key="2">
    <source>
        <dbReference type="SAM" id="Phobius"/>
    </source>
</evidence>
<evidence type="ECO:0000313" key="3">
    <source>
        <dbReference type="EMBL" id="SDH83817.1"/>
    </source>
</evidence>
<organism evidence="3 4">
    <name type="scientific">Agrococcus jejuensis</name>
    <dbReference type="NCBI Taxonomy" id="399736"/>
    <lineage>
        <taxon>Bacteria</taxon>
        <taxon>Bacillati</taxon>
        <taxon>Actinomycetota</taxon>
        <taxon>Actinomycetes</taxon>
        <taxon>Micrococcales</taxon>
        <taxon>Microbacteriaceae</taxon>
        <taxon>Agrococcus</taxon>
    </lineage>
</organism>
<feature type="region of interest" description="Disordered" evidence="1">
    <location>
        <begin position="104"/>
        <end position="125"/>
    </location>
</feature>
<sequence length="125" mass="13458">MPWLEVLLAVVGGVALGGLLLLGRTRLSRNGIGLAWILVAFGGAIVVLAFASQPLLVMLVATAVAAVVALVCAPWAVGLVDPELRALPYWSRLRTDARLRADEMRRAARPEHDLPERRDLSTPDD</sequence>
<gene>
    <name evidence="3" type="ORF">SAMN04489720_2553</name>
</gene>
<protein>
    <submittedName>
        <fullName evidence="3">Uncharacterized protein</fullName>
    </submittedName>
</protein>
<feature type="transmembrane region" description="Helical" evidence="2">
    <location>
        <begin position="57"/>
        <end position="80"/>
    </location>
</feature>
<dbReference type="STRING" id="399736.SAMN04489720_2553"/>
<accession>A0A1G8FP25</accession>
<keyword evidence="2" id="KW-0812">Transmembrane</keyword>
<feature type="transmembrane region" description="Helical" evidence="2">
    <location>
        <begin position="34"/>
        <end position="51"/>
    </location>
</feature>
<keyword evidence="2" id="KW-0472">Membrane</keyword>
<reference evidence="4" key="1">
    <citation type="submission" date="2016-10" db="EMBL/GenBank/DDBJ databases">
        <authorList>
            <person name="Varghese N."/>
            <person name="Submissions S."/>
        </authorList>
    </citation>
    <scope>NUCLEOTIDE SEQUENCE [LARGE SCALE GENOMIC DNA]</scope>
    <source>
        <strain evidence="4">DSM 22002</strain>
    </source>
</reference>